<evidence type="ECO:0000313" key="3">
    <source>
        <dbReference type="Proteomes" id="UP001610334"/>
    </source>
</evidence>
<organism evidence="2 3">
    <name type="scientific">Aspergillus granulosus</name>
    <dbReference type="NCBI Taxonomy" id="176169"/>
    <lineage>
        <taxon>Eukaryota</taxon>
        <taxon>Fungi</taxon>
        <taxon>Dikarya</taxon>
        <taxon>Ascomycota</taxon>
        <taxon>Pezizomycotina</taxon>
        <taxon>Eurotiomycetes</taxon>
        <taxon>Eurotiomycetidae</taxon>
        <taxon>Eurotiales</taxon>
        <taxon>Aspergillaceae</taxon>
        <taxon>Aspergillus</taxon>
        <taxon>Aspergillus subgen. Nidulantes</taxon>
    </lineage>
</organism>
<comment type="caution">
    <text evidence="2">The sequence shown here is derived from an EMBL/GenBank/DDBJ whole genome shotgun (WGS) entry which is preliminary data.</text>
</comment>
<accession>A0ABR4H973</accession>
<evidence type="ECO:0000256" key="1">
    <source>
        <dbReference type="SAM" id="MobiDB-lite"/>
    </source>
</evidence>
<gene>
    <name evidence="2" type="ORF">BJX63DRAFT_277796</name>
</gene>
<name>A0ABR4H973_9EURO</name>
<evidence type="ECO:0000313" key="2">
    <source>
        <dbReference type="EMBL" id="KAL2811347.1"/>
    </source>
</evidence>
<dbReference type="EMBL" id="JBFXLT010000059">
    <property type="protein sequence ID" value="KAL2811347.1"/>
    <property type="molecule type" value="Genomic_DNA"/>
</dbReference>
<proteinExistence type="predicted"/>
<feature type="region of interest" description="Disordered" evidence="1">
    <location>
        <begin position="285"/>
        <end position="317"/>
    </location>
</feature>
<dbReference type="Proteomes" id="UP001610334">
    <property type="component" value="Unassembled WGS sequence"/>
</dbReference>
<feature type="compositionally biased region" description="Low complexity" evidence="1">
    <location>
        <begin position="293"/>
        <end position="303"/>
    </location>
</feature>
<keyword evidence="3" id="KW-1185">Reference proteome</keyword>
<sequence length="742" mass="85030">MAHPNTREMDVARSLLHMAHPDDIQNTPADGHPECHQDEFIAEPARHRRIKRENNADNGVSFETSPITFYQPPLPNPRTPVHQWAAVDNRQQDLHDHLIRQQLIARITPDNVLPMNILPAPGENANPQRAPALLHITNDGLAVPHVQAAAFNPQPPYPPMPGDDDQGEAFARQFLGLVYEGPSYQNLAFGRPTTALNMNTAGNYHGLYRAQLQPPTCSTSAQDLGGYAHNIHQLQGYYKPTVPPFQNFETYTHDARNQHTFPEALAKIPIANEPDHIHSPYGWRVKPDPSAGQDQQEQEQFTQSFGGRLGRNTQGPYDVPRVKIEHLQPAPDPDLFGNTNGAEDVVRTVLDANELPYPRWNVLQEPNACGFQYPILSLTADAHGSLDEVIVGVNSVKRPEGTIVIRHSFSILLAVLDHPRIALQLTGHLRVHDIMNLQAVSRPFHAFIIKYLPRIIKLQTQCRMRTASYVFPWRCYQNLWYTRPAAHTELPQGTIFCANDSVIAYSASFRWLQMVRHRDHTVYYIIKALERAGYGFPLRFKPAILKLWLLMDIPDMERRIWTVRNRNLWRDLDLFGAIFFFVRLDMFVKLKRGNLTGGQRRLIMAQPGLTFCYEVLTGRALKDDRDLLGAFVRWRYNPLPEQMNDDEIYGVPFVEVGSLQYEGYGEGREKNAKLLRPDQLILREAQRRHLNMKDMYQRIFIHAQERMFTLCERHHSPWDEEMRIMLGEKGTGLDFKAAVKLD</sequence>
<protein>
    <submittedName>
        <fullName evidence="2">Uncharacterized protein</fullName>
    </submittedName>
</protein>
<reference evidence="2 3" key="1">
    <citation type="submission" date="2024-07" db="EMBL/GenBank/DDBJ databases">
        <title>Section-level genome sequencing and comparative genomics of Aspergillus sections Usti and Cavernicolus.</title>
        <authorList>
            <consortium name="Lawrence Berkeley National Laboratory"/>
            <person name="Nybo J.L."/>
            <person name="Vesth T.C."/>
            <person name="Theobald S."/>
            <person name="Frisvad J.C."/>
            <person name="Larsen T.O."/>
            <person name="Kjaerboelling I."/>
            <person name="Rothschild-Mancinelli K."/>
            <person name="Lyhne E.K."/>
            <person name="Kogle M.E."/>
            <person name="Barry K."/>
            <person name="Clum A."/>
            <person name="Na H."/>
            <person name="Ledsgaard L."/>
            <person name="Lin J."/>
            <person name="Lipzen A."/>
            <person name="Kuo A."/>
            <person name="Riley R."/>
            <person name="Mondo S."/>
            <person name="Labutti K."/>
            <person name="Haridas S."/>
            <person name="Pangalinan J."/>
            <person name="Salamov A.A."/>
            <person name="Simmons B.A."/>
            <person name="Magnuson J.K."/>
            <person name="Chen J."/>
            <person name="Drula E."/>
            <person name="Henrissat B."/>
            <person name="Wiebenga A."/>
            <person name="Lubbers R.J."/>
            <person name="Gomes A.C."/>
            <person name="Makela M.R."/>
            <person name="Stajich J."/>
            <person name="Grigoriev I.V."/>
            <person name="Mortensen U.H."/>
            <person name="De Vries R.P."/>
            <person name="Baker S.E."/>
            <person name="Andersen M.R."/>
        </authorList>
    </citation>
    <scope>NUCLEOTIDE SEQUENCE [LARGE SCALE GENOMIC DNA]</scope>
    <source>
        <strain evidence="2 3">CBS 588.65</strain>
    </source>
</reference>